<reference evidence="2" key="1">
    <citation type="submission" date="2019-08" db="EMBL/GenBank/DDBJ databases">
        <authorList>
            <person name="Kucharzyk K."/>
            <person name="Murdoch R.W."/>
            <person name="Higgins S."/>
            <person name="Loffler F."/>
        </authorList>
    </citation>
    <scope>NUCLEOTIDE SEQUENCE</scope>
</reference>
<protein>
    <submittedName>
        <fullName evidence="2">Uncharacterized protein</fullName>
    </submittedName>
</protein>
<keyword evidence="1" id="KW-1133">Transmembrane helix</keyword>
<dbReference type="AlphaFoldDB" id="A0A645E521"/>
<evidence type="ECO:0000313" key="2">
    <source>
        <dbReference type="EMBL" id="MPM96890.1"/>
    </source>
</evidence>
<proteinExistence type="predicted"/>
<accession>A0A645E521</accession>
<dbReference type="EMBL" id="VSSQ01043223">
    <property type="protein sequence ID" value="MPM96890.1"/>
    <property type="molecule type" value="Genomic_DNA"/>
</dbReference>
<gene>
    <name evidence="2" type="ORF">SDC9_144056</name>
</gene>
<feature type="transmembrane region" description="Helical" evidence="1">
    <location>
        <begin position="43"/>
        <end position="62"/>
    </location>
</feature>
<comment type="caution">
    <text evidence="2">The sequence shown here is derived from an EMBL/GenBank/DDBJ whole genome shotgun (WGS) entry which is preliminary data.</text>
</comment>
<keyword evidence="1" id="KW-0472">Membrane</keyword>
<name>A0A645E521_9ZZZZ</name>
<sequence length="145" mass="16035">MRVFAKRSGRFTFCGVDAADLDRFKLTVSAFVEFKYRTGIENAFALAVAFPVVLFYIAYVRVFMELKAVYAVVLRGFIAAVMYAATSDDDDVSVLSNLKIVIHKLRKAGFGDDDGDMDAFVLGIGFYENINAGFVGLGRDDDIRA</sequence>
<organism evidence="2">
    <name type="scientific">bioreactor metagenome</name>
    <dbReference type="NCBI Taxonomy" id="1076179"/>
    <lineage>
        <taxon>unclassified sequences</taxon>
        <taxon>metagenomes</taxon>
        <taxon>ecological metagenomes</taxon>
    </lineage>
</organism>
<evidence type="ECO:0000256" key="1">
    <source>
        <dbReference type="SAM" id="Phobius"/>
    </source>
</evidence>
<keyword evidence="1" id="KW-0812">Transmembrane</keyword>